<keyword evidence="2" id="KW-1185">Reference proteome</keyword>
<accession>A0AAD9PJK0</accession>
<organism evidence="1 2">
    <name type="scientific">Babesia duncani</name>
    <dbReference type="NCBI Taxonomy" id="323732"/>
    <lineage>
        <taxon>Eukaryota</taxon>
        <taxon>Sar</taxon>
        <taxon>Alveolata</taxon>
        <taxon>Apicomplexa</taxon>
        <taxon>Aconoidasida</taxon>
        <taxon>Piroplasmida</taxon>
        <taxon>Babesiidae</taxon>
        <taxon>Babesia</taxon>
    </lineage>
</organism>
<dbReference type="RefSeq" id="XP_067802505.1">
    <property type="nucleotide sequence ID" value="XM_067948354.1"/>
</dbReference>
<feature type="non-terminal residue" evidence="1">
    <location>
        <position position="1"/>
    </location>
</feature>
<dbReference type="Proteomes" id="UP001214638">
    <property type="component" value="Unassembled WGS sequence"/>
</dbReference>
<proteinExistence type="predicted"/>
<reference evidence="1" key="1">
    <citation type="journal article" date="2023" name="Nat. Microbiol.">
        <title>Babesia duncani multi-omics identifies virulence factors and drug targets.</title>
        <authorList>
            <person name="Singh P."/>
            <person name="Lonardi S."/>
            <person name="Liang Q."/>
            <person name="Vydyam P."/>
            <person name="Khabirova E."/>
            <person name="Fang T."/>
            <person name="Gihaz S."/>
            <person name="Thekkiniath J."/>
            <person name="Munshi M."/>
            <person name="Abel S."/>
            <person name="Ciampossin L."/>
            <person name="Batugedara G."/>
            <person name="Gupta M."/>
            <person name="Lu X.M."/>
            <person name="Lenz T."/>
            <person name="Chakravarty S."/>
            <person name="Cornillot E."/>
            <person name="Hu Y."/>
            <person name="Ma W."/>
            <person name="Gonzalez L.M."/>
            <person name="Sanchez S."/>
            <person name="Estrada K."/>
            <person name="Sanchez-Flores A."/>
            <person name="Montero E."/>
            <person name="Harb O.S."/>
            <person name="Le Roch K.G."/>
            <person name="Mamoun C.B."/>
        </authorList>
    </citation>
    <scope>NUCLEOTIDE SEQUENCE</scope>
    <source>
        <strain evidence="1">WA1</strain>
    </source>
</reference>
<protein>
    <submittedName>
        <fullName evidence="1">Uncharacterized protein</fullName>
    </submittedName>
</protein>
<feature type="non-terminal residue" evidence="1">
    <location>
        <position position="84"/>
    </location>
</feature>
<dbReference type="EMBL" id="JALLKP010000004">
    <property type="protein sequence ID" value="KAK2195662.1"/>
    <property type="molecule type" value="Genomic_DNA"/>
</dbReference>
<dbReference type="KEGG" id="bdw:94337639"/>
<evidence type="ECO:0000313" key="2">
    <source>
        <dbReference type="Proteomes" id="UP001214638"/>
    </source>
</evidence>
<name>A0AAD9PJK0_9APIC</name>
<comment type="caution">
    <text evidence="1">The sequence shown here is derived from an EMBL/GenBank/DDBJ whole genome shotgun (WGS) entry which is preliminary data.</text>
</comment>
<dbReference type="GeneID" id="94337639"/>
<gene>
    <name evidence="1" type="ORF">BdWA1_003342</name>
</gene>
<sequence>RFTEDLEEAFTKEFEKETYLRMVSGDGIIPRLSEADKAQRWANAIATILEKYLKRTEQYKMLGEYALFIERTQLARRWAVFGAI</sequence>
<dbReference type="AlphaFoldDB" id="A0AAD9PJK0"/>
<evidence type="ECO:0000313" key="1">
    <source>
        <dbReference type="EMBL" id="KAK2195662.1"/>
    </source>
</evidence>